<reference evidence="2" key="1">
    <citation type="submission" date="2021-02" db="EMBL/GenBank/DDBJ databases">
        <title>Thiocyanate and organic carbon inputs drive convergent selection for specific autotrophic Afipia and Thiobacillus strains within complex microbiomes.</title>
        <authorList>
            <person name="Huddy R.J."/>
            <person name="Sachdeva R."/>
            <person name="Kadzinga F."/>
            <person name="Kantor R.S."/>
            <person name="Harrison S.T.L."/>
            <person name="Banfield J.F."/>
        </authorList>
    </citation>
    <scope>NUCLEOTIDE SEQUENCE</scope>
    <source>
        <strain evidence="2">SCN18_10_11_15_R4_P_38_20</strain>
    </source>
</reference>
<evidence type="ECO:0000313" key="3">
    <source>
        <dbReference type="Proteomes" id="UP000664414"/>
    </source>
</evidence>
<gene>
    <name evidence="2" type="ORF">J0H12_04040</name>
</gene>
<feature type="region of interest" description="Disordered" evidence="1">
    <location>
        <begin position="94"/>
        <end position="140"/>
    </location>
</feature>
<dbReference type="CDD" id="cd16430">
    <property type="entry name" value="TraB"/>
    <property type="match status" value="1"/>
</dbReference>
<dbReference type="Pfam" id="PF03743">
    <property type="entry name" value="TrbI"/>
    <property type="match status" value="1"/>
</dbReference>
<organism evidence="2 3">
    <name type="scientific">Candidatus Paracaedimonas acanthamoebae</name>
    <dbReference type="NCBI Taxonomy" id="244581"/>
    <lineage>
        <taxon>Bacteria</taxon>
        <taxon>Pseudomonadati</taxon>
        <taxon>Pseudomonadota</taxon>
        <taxon>Alphaproteobacteria</taxon>
        <taxon>Holosporales</taxon>
        <taxon>Caedimonadaceae</taxon>
        <taxon>Candidatus Paracaedimonas</taxon>
    </lineage>
</organism>
<name>A0A8J7PW42_9PROT</name>
<dbReference type="AlphaFoldDB" id="A0A8J7PW42"/>
<dbReference type="EMBL" id="JAFKGL010000016">
    <property type="protein sequence ID" value="MBN9413074.1"/>
    <property type="molecule type" value="Genomic_DNA"/>
</dbReference>
<dbReference type="Proteomes" id="UP000664414">
    <property type="component" value="Unassembled WGS sequence"/>
</dbReference>
<accession>A0A8J7PW42</accession>
<evidence type="ECO:0000256" key="1">
    <source>
        <dbReference type="SAM" id="MobiDB-lite"/>
    </source>
</evidence>
<proteinExistence type="predicted"/>
<evidence type="ECO:0008006" key="4">
    <source>
        <dbReference type="Google" id="ProtNLM"/>
    </source>
</evidence>
<feature type="region of interest" description="Disordered" evidence="1">
    <location>
        <begin position="405"/>
        <end position="424"/>
    </location>
</feature>
<protein>
    <recommendedName>
        <fullName evidence="4">Conjugal transfer protein TraB</fullName>
    </recommendedName>
</protein>
<evidence type="ECO:0000313" key="2">
    <source>
        <dbReference type="EMBL" id="MBN9413074.1"/>
    </source>
</evidence>
<comment type="caution">
    <text evidence="2">The sequence shown here is derived from an EMBL/GenBank/DDBJ whole genome shotgun (WGS) entry which is preliminary data.</text>
</comment>
<sequence>MSENQTPQALKKKQFFILAGVGSILVLALLFLFDVVSGSKEPPVQSKTQESKIAGSTSHLDPREIWAQRMEEESKKLNDKLSSLEGLLNQTMAENAKRTSSQDENSLQQMQEQISELRTQLEQKNQEPEQDTSSARVSTFDGQTSRKIVLNLRKNARYEAHQNRKKVEDTIPAGAYASAILLGGVDASTSVSAANDPRPVLLRVIDPGTLPRKFKSDLKNCHVLASAHGDLSSERVYMRLEKLTCTEPLTGEISETQVAGYISGEDGRAGVRGVVVDKTTDLMRNSLLGGFASGISNFLQASNQSSVFPTTPFGQKNALTDDQLLKSGAYSGIGNALEKYADYYIKRAEQLQPVLTVQAGRKVNMVFTEGTKFGDTTVKQVIAEARDQALSQSRDKIQVEALKETNSQNSESIHRWLPKIGENQ</sequence>
<feature type="compositionally biased region" description="Polar residues" evidence="1">
    <location>
        <begin position="131"/>
        <end position="140"/>
    </location>
</feature>
<feature type="region of interest" description="Disordered" evidence="1">
    <location>
        <begin position="40"/>
        <end position="62"/>
    </location>
</feature>
<dbReference type="InterPro" id="IPR005498">
    <property type="entry name" value="T4SS_VirB10/TraB/TrbI"/>
</dbReference>
<feature type="compositionally biased region" description="Polar residues" evidence="1">
    <location>
        <begin position="102"/>
        <end position="118"/>
    </location>
</feature>